<evidence type="ECO:0000256" key="2">
    <source>
        <dbReference type="SAM" id="Phobius"/>
    </source>
</evidence>
<dbReference type="EMBL" id="JAYGHT010000007">
    <property type="protein sequence ID" value="MEA5518178.1"/>
    <property type="molecule type" value="Genomic_DNA"/>
</dbReference>
<dbReference type="Proteomes" id="UP001301728">
    <property type="component" value="Unassembled WGS sequence"/>
</dbReference>
<gene>
    <name evidence="3" type="ORF">VB854_04350</name>
</gene>
<dbReference type="InterPro" id="IPR033456">
    <property type="entry name" value="DUF5132"/>
</dbReference>
<dbReference type="RefSeq" id="WP_323218913.1">
    <property type="nucleotide sequence ID" value="NZ_JAYGHT010000007.1"/>
</dbReference>
<name>A0ABU5TUG5_9CYAN</name>
<protein>
    <submittedName>
        <fullName evidence="3">DUF5132 domain-containing protein</fullName>
    </submittedName>
</protein>
<proteinExistence type="predicted"/>
<reference evidence="3 4" key="1">
    <citation type="submission" date="2023-12" db="EMBL/GenBank/DDBJ databases">
        <title>Baltic Sea Cyanobacteria.</title>
        <authorList>
            <person name="Delbaje E."/>
            <person name="Fewer D.P."/>
            <person name="Shishido T.K."/>
        </authorList>
    </citation>
    <scope>NUCLEOTIDE SEQUENCE [LARGE SCALE GENOMIC DNA]</scope>
    <source>
        <strain evidence="3 4">CCNP 1315</strain>
    </source>
</reference>
<sequence length="107" mass="11320">MLTQNQGRLAILERIRTAYQNNPTRTIAIGVGVLVLTPAVIPLLKPVAKAAIKGGVSMYEKTKAAIAETGEVFGDIVAEAKAEVAAETQQKSPQKTAYLANTSTPKN</sequence>
<keyword evidence="2" id="KW-1133">Transmembrane helix</keyword>
<keyword evidence="2" id="KW-0472">Membrane</keyword>
<comment type="caution">
    <text evidence="3">The sequence shown here is derived from an EMBL/GenBank/DDBJ whole genome shotgun (WGS) entry which is preliminary data.</text>
</comment>
<feature type="region of interest" description="Disordered" evidence="1">
    <location>
        <begin position="88"/>
        <end position="107"/>
    </location>
</feature>
<organism evidence="3 4">
    <name type="scientific">Limnoraphis robusta CCNP1315</name>
    <dbReference type="NCBI Taxonomy" id="3110306"/>
    <lineage>
        <taxon>Bacteria</taxon>
        <taxon>Bacillati</taxon>
        <taxon>Cyanobacteriota</taxon>
        <taxon>Cyanophyceae</taxon>
        <taxon>Oscillatoriophycideae</taxon>
        <taxon>Oscillatoriales</taxon>
        <taxon>Sirenicapillariaceae</taxon>
        <taxon>Limnoraphis</taxon>
    </lineage>
</organism>
<keyword evidence="4" id="KW-1185">Reference proteome</keyword>
<evidence type="ECO:0000313" key="3">
    <source>
        <dbReference type="EMBL" id="MEA5518178.1"/>
    </source>
</evidence>
<dbReference type="Pfam" id="PF17195">
    <property type="entry name" value="DUF5132"/>
    <property type="match status" value="1"/>
</dbReference>
<evidence type="ECO:0000256" key="1">
    <source>
        <dbReference type="SAM" id="MobiDB-lite"/>
    </source>
</evidence>
<accession>A0ABU5TUG5</accession>
<feature type="transmembrane region" description="Helical" evidence="2">
    <location>
        <begin position="26"/>
        <end position="44"/>
    </location>
</feature>
<keyword evidence="2" id="KW-0812">Transmembrane</keyword>
<evidence type="ECO:0000313" key="4">
    <source>
        <dbReference type="Proteomes" id="UP001301728"/>
    </source>
</evidence>